<comment type="caution">
    <text evidence="1">The sequence shown here is derived from an EMBL/GenBank/DDBJ whole genome shotgun (WGS) entry which is preliminary data.</text>
</comment>
<evidence type="ECO:0000313" key="1">
    <source>
        <dbReference type="EMBL" id="GME91673.1"/>
    </source>
</evidence>
<dbReference type="Proteomes" id="UP001165101">
    <property type="component" value="Unassembled WGS sequence"/>
</dbReference>
<keyword evidence="2" id="KW-1185">Reference proteome</keyword>
<reference evidence="1" key="1">
    <citation type="submission" date="2023-04" db="EMBL/GenBank/DDBJ databases">
        <title>Candida boidinii NBRC 1967.</title>
        <authorList>
            <person name="Ichikawa N."/>
            <person name="Sato H."/>
            <person name="Tonouchi N."/>
        </authorList>
    </citation>
    <scope>NUCLEOTIDE SEQUENCE</scope>
    <source>
        <strain evidence="1">NBRC 1967</strain>
    </source>
</reference>
<organism evidence="1 2">
    <name type="scientific">Candida boidinii</name>
    <name type="common">Yeast</name>
    <dbReference type="NCBI Taxonomy" id="5477"/>
    <lineage>
        <taxon>Eukaryota</taxon>
        <taxon>Fungi</taxon>
        <taxon>Dikarya</taxon>
        <taxon>Ascomycota</taxon>
        <taxon>Saccharomycotina</taxon>
        <taxon>Pichiomycetes</taxon>
        <taxon>Pichiales</taxon>
        <taxon>Pichiaceae</taxon>
        <taxon>Ogataea</taxon>
        <taxon>Ogataea/Candida clade</taxon>
    </lineage>
</organism>
<sequence length="531" mass="58813">MKLTNFKVIATILACLTVVRADDGGAIASPDSAVVKLTADSFESFMKENPLVLAEFFAPWCGHCKRLGPEFQVAADKLVEKDIRLAQIDCTEEKDLCSSYGIKGYPTLKVFRGYENEPSDYAGQRTSDSIISYMVKQSTPPVSIVDDLSDIEDTIKESNDPVFIQVLPKGSKSVEAGNSTFFEIANGLRDNYSFISTTSTEFSSKYLKGIKKSDTPSYILFRPNEELSDASIYKFDEIDDTHLIEFLNVESKPLFGEMDGSSFQSYMEMKLPVAYYFYNEISEKDAVSDAISKLAKTHRGKVNFVGLDASKYGLHAKNINMKEEFPLFAIHDLATELKYGISQDKPLDNKLIPKFIEDFVAGKLEAIIKSEPIPETQDSPVYHLVGKEHDKIITSDKDVLVKYYAPWCGHCKKLAPVFEELAAVYESVAPGKVLLADLDHTENDVTGVHIEGYPTIVLYPADGSEPVVYEGNRSFESFSDFIKEKGSSGVDANALKEPYPEEGTEGAPVDPESVGDAEKEDDSAADVRDEL</sequence>
<gene>
    <name evidence="1" type="ORF">Cboi01_000239800</name>
</gene>
<proteinExistence type="predicted"/>
<dbReference type="EMBL" id="BSXV01001077">
    <property type="protein sequence ID" value="GME91673.1"/>
    <property type="molecule type" value="Genomic_DNA"/>
</dbReference>
<name>A0ACB5TNS4_CANBO</name>
<evidence type="ECO:0000313" key="2">
    <source>
        <dbReference type="Proteomes" id="UP001165101"/>
    </source>
</evidence>
<accession>A0ACB5TNS4</accession>
<protein>
    <submittedName>
        <fullName evidence="1">Unnamed protein product</fullName>
    </submittedName>
</protein>